<sequence>MENDVQIRRATSDDFNDVMQIETLAFGSAKEAEWVAEVIAVENTEPYLSLLAFYRGEAVGHILFTPGVAEGSVDTSSIYILAPLAIKPAYQKQGLGGLLIEAGLRYLRESGVKLVLVLGHKEYYPRHGFKGDAESAGFFPPYPLPREYADYWMYQYLTPDTDNIPKGRIRCTTALDKPQHWRE</sequence>
<protein>
    <recommendedName>
        <fullName evidence="1">N-acetyltransferase domain-containing protein</fullName>
    </recommendedName>
</protein>
<dbReference type="Gene3D" id="3.40.630.30">
    <property type="match status" value="1"/>
</dbReference>
<accession>A0A0F5J823</accession>
<dbReference type="PATRIC" id="fig|1203610.3.peg.3613"/>
<dbReference type="STRING" id="1203610.HMPREF1536_03545"/>
<evidence type="ECO:0000313" key="2">
    <source>
        <dbReference type="EMBL" id="KKB53964.1"/>
    </source>
</evidence>
<evidence type="ECO:0000313" key="3">
    <source>
        <dbReference type="Proteomes" id="UP000033035"/>
    </source>
</evidence>
<dbReference type="PROSITE" id="PS51186">
    <property type="entry name" value="GNAT"/>
    <property type="match status" value="1"/>
</dbReference>
<dbReference type="InterPro" id="IPR016181">
    <property type="entry name" value="Acyl_CoA_acyltransferase"/>
</dbReference>
<feature type="domain" description="N-acetyltransferase" evidence="1">
    <location>
        <begin position="5"/>
        <end position="158"/>
    </location>
</feature>
<dbReference type="Pfam" id="PF00583">
    <property type="entry name" value="Acetyltransf_1"/>
    <property type="match status" value="1"/>
</dbReference>
<keyword evidence="3" id="KW-1185">Reference proteome</keyword>
<dbReference type="GO" id="GO:0016747">
    <property type="term" value="F:acyltransferase activity, transferring groups other than amino-acyl groups"/>
    <property type="evidence" value="ECO:0007669"/>
    <property type="project" value="InterPro"/>
</dbReference>
<dbReference type="HOGENOM" id="CLU_081840_3_0_10"/>
<dbReference type="EMBL" id="AQHW01000017">
    <property type="protein sequence ID" value="KKB53964.1"/>
    <property type="molecule type" value="Genomic_DNA"/>
</dbReference>
<dbReference type="Proteomes" id="UP000033035">
    <property type="component" value="Unassembled WGS sequence"/>
</dbReference>
<proteinExistence type="predicted"/>
<comment type="caution">
    <text evidence="2">The sequence shown here is derived from an EMBL/GenBank/DDBJ whole genome shotgun (WGS) entry which is preliminary data.</text>
</comment>
<name>A0A0F5J823_9BACT</name>
<reference evidence="2 3" key="1">
    <citation type="submission" date="2013-04" db="EMBL/GenBank/DDBJ databases">
        <title>The Genome Sequence of Parabacteroides gordonii DSM 23371.</title>
        <authorList>
            <consortium name="The Broad Institute Genomics Platform"/>
            <person name="Earl A."/>
            <person name="Ward D."/>
            <person name="Feldgarden M."/>
            <person name="Gevers D."/>
            <person name="Martens E."/>
            <person name="Sakamoto M."/>
            <person name="Benno Y."/>
            <person name="Suzuki N."/>
            <person name="Matsunaga N."/>
            <person name="Koshihara K."/>
            <person name="Seki M."/>
            <person name="Komiya H."/>
            <person name="Walker B."/>
            <person name="Young S."/>
            <person name="Zeng Q."/>
            <person name="Gargeya S."/>
            <person name="Fitzgerald M."/>
            <person name="Haas B."/>
            <person name="Abouelleil A."/>
            <person name="Allen A.W."/>
            <person name="Alvarado L."/>
            <person name="Arachchi H.M."/>
            <person name="Berlin A.M."/>
            <person name="Chapman S.B."/>
            <person name="Gainer-Dewar J."/>
            <person name="Goldberg J."/>
            <person name="Griggs A."/>
            <person name="Gujja S."/>
            <person name="Hansen M."/>
            <person name="Howarth C."/>
            <person name="Imamovic A."/>
            <person name="Ireland A."/>
            <person name="Larimer J."/>
            <person name="McCowan C."/>
            <person name="Murphy C."/>
            <person name="Pearson M."/>
            <person name="Poon T.W."/>
            <person name="Priest M."/>
            <person name="Roberts A."/>
            <person name="Saif S."/>
            <person name="Shea T."/>
            <person name="Sisk P."/>
            <person name="Sykes S."/>
            <person name="Wortman J."/>
            <person name="Nusbaum C."/>
            <person name="Birren B."/>
        </authorList>
    </citation>
    <scope>NUCLEOTIDE SEQUENCE [LARGE SCALE GENOMIC DNA]</scope>
    <source>
        <strain evidence="2 3">MS-1</strain>
    </source>
</reference>
<dbReference type="InterPro" id="IPR000182">
    <property type="entry name" value="GNAT_dom"/>
</dbReference>
<dbReference type="AlphaFoldDB" id="A0A0F5J823"/>
<organism evidence="2 3">
    <name type="scientific">Parabacteroides gordonii MS-1 = DSM 23371</name>
    <dbReference type="NCBI Taxonomy" id="1203610"/>
    <lineage>
        <taxon>Bacteria</taxon>
        <taxon>Pseudomonadati</taxon>
        <taxon>Bacteroidota</taxon>
        <taxon>Bacteroidia</taxon>
        <taxon>Bacteroidales</taxon>
        <taxon>Tannerellaceae</taxon>
        <taxon>Parabacteroides</taxon>
    </lineage>
</organism>
<evidence type="ECO:0000259" key="1">
    <source>
        <dbReference type="PROSITE" id="PS51186"/>
    </source>
</evidence>
<dbReference type="CDD" id="cd04301">
    <property type="entry name" value="NAT_SF"/>
    <property type="match status" value="1"/>
</dbReference>
<gene>
    <name evidence="2" type="ORF">HMPREF1536_03545</name>
</gene>
<dbReference type="SUPFAM" id="SSF55729">
    <property type="entry name" value="Acyl-CoA N-acyltransferases (Nat)"/>
    <property type="match status" value="1"/>
</dbReference>